<dbReference type="InterPro" id="IPR001878">
    <property type="entry name" value="Znf_CCHC"/>
</dbReference>
<reference evidence="4" key="2">
    <citation type="submission" date="2023-06" db="EMBL/GenBank/DDBJ databases">
        <authorList>
            <person name="Ma L."/>
            <person name="Liu K.-W."/>
            <person name="Li Z."/>
            <person name="Hsiao Y.-Y."/>
            <person name="Qi Y."/>
            <person name="Fu T."/>
            <person name="Tang G."/>
            <person name="Zhang D."/>
            <person name="Sun W.-H."/>
            <person name="Liu D.-K."/>
            <person name="Li Y."/>
            <person name="Chen G.-Z."/>
            <person name="Liu X.-D."/>
            <person name="Liao X.-Y."/>
            <person name="Jiang Y.-T."/>
            <person name="Yu X."/>
            <person name="Hao Y."/>
            <person name="Huang J."/>
            <person name="Zhao X.-W."/>
            <person name="Ke S."/>
            <person name="Chen Y.-Y."/>
            <person name="Wu W.-L."/>
            <person name="Hsu J.-L."/>
            <person name="Lin Y.-F."/>
            <person name="Huang M.-D."/>
            <person name="Li C.-Y."/>
            <person name="Huang L."/>
            <person name="Wang Z.-W."/>
            <person name="Zhao X."/>
            <person name="Zhong W.-Y."/>
            <person name="Peng D.-H."/>
            <person name="Ahmad S."/>
            <person name="Lan S."/>
            <person name="Zhang J.-S."/>
            <person name="Tsai W.-C."/>
            <person name="Van De Peer Y."/>
            <person name="Liu Z.-J."/>
        </authorList>
    </citation>
    <scope>NUCLEOTIDE SEQUENCE</scope>
    <source>
        <strain evidence="4">CP</strain>
        <tissue evidence="4">Leaves</tissue>
    </source>
</reference>
<feature type="domain" description="CCHC-type" evidence="3">
    <location>
        <begin position="250"/>
        <end position="265"/>
    </location>
</feature>
<feature type="region of interest" description="Disordered" evidence="2">
    <location>
        <begin position="261"/>
        <end position="292"/>
    </location>
</feature>
<keyword evidence="1" id="KW-0479">Metal-binding</keyword>
<dbReference type="Proteomes" id="UP001180020">
    <property type="component" value="Unassembled WGS sequence"/>
</dbReference>
<dbReference type="InterPro" id="IPR025558">
    <property type="entry name" value="DUF4283"/>
</dbReference>
<dbReference type="GO" id="GO:0008270">
    <property type="term" value="F:zinc ion binding"/>
    <property type="evidence" value="ECO:0007669"/>
    <property type="project" value="UniProtKB-KW"/>
</dbReference>
<dbReference type="AlphaFoldDB" id="A0AAV9FIZ1"/>
<feature type="compositionally biased region" description="Low complexity" evidence="2">
    <location>
        <begin position="25"/>
        <end position="37"/>
    </location>
</feature>
<protein>
    <recommendedName>
        <fullName evidence="3">CCHC-type domain-containing protein</fullName>
    </recommendedName>
</protein>
<dbReference type="GO" id="GO:0003676">
    <property type="term" value="F:nucleic acid binding"/>
    <property type="evidence" value="ECO:0007669"/>
    <property type="project" value="InterPro"/>
</dbReference>
<keyword evidence="1" id="KW-0863">Zinc-finger</keyword>
<keyword evidence="1" id="KW-0862">Zinc</keyword>
<evidence type="ECO:0000256" key="1">
    <source>
        <dbReference type="PROSITE-ProRule" id="PRU00047"/>
    </source>
</evidence>
<feature type="compositionally biased region" description="Low complexity" evidence="2">
    <location>
        <begin position="364"/>
        <end position="397"/>
    </location>
</feature>
<dbReference type="Pfam" id="PF14111">
    <property type="entry name" value="DUF4283"/>
    <property type="match status" value="1"/>
</dbReference>
<evidence type="ECO:0000259" key="3">
    <source>
        <dbReference type="PROSITE" id="PS50158"/>
    </source>
</evidence>
<dbReference type="PROSITE" id="PS50158">
    <property type="entry name" value="ZF_CCHC"/>
    <property type="match status" value="1"/>
</dbReference>
<proteinExistence type="predicted"/>
<dbReference type="PANTHER" id="PTHR31286:SF99">
    <property type="entry name" value="DUF4283 DOMAIN-CONTAINING PROTEIN"/>
    <property type="match status" value="1"/>
</dbReference>
<dbReference type="PANTHER" id="PTHR31286">
    <property type="entry name" value="GLYCINE-RICH CELL WALL STRUCTURAL PROTEIN 1.8-LIKE"/>
    <property type="match status" value="1"/>
</dbReference>
<dbReference type="EMBL" id="JAUJYO010000001">
    <property type="protein sequence ID" value="KAK1325154.1"/>
    <property type="molecule type" value="Genomic_DNA"/>
</dbReference>
<evidence type="ECO:0000313" key="5">
    <source>
        <dbReference type="Proteomes" id="UP001180020"/>
    </source>
</evidence>
<feature type="region of interest" description="Disordered" evidence="2">
    <location>
        <begin position="362"/>
        <end position="432"/>
    </location>
</feature>
<sequence length="432" mass="46518">MVPPIDHLFSSPPKDSNPATVAGHSSTTTAPAPKDAPTSFVQAVQQQRIISYTLPEPSTSNGRRVVRLNTEAHMSCLREQELSLVGKFAGRRPSVESIERNISRHWKTTQSVLVGFGTNGCLRFEFKCMEDLEGVLHAAPWYFAGTVLRLKRWDQKFDPSIDFPALVPVWVKIHNLSFDLFRQDLLISIGKGIGKPLRIDAYTLARKRLSYARLCVEINPLEPLIEEIDVITSAGLLTVKIEYEYIPAACTSCGQLGHTPQACPSRKVPSSEKTASLRTPDKGKGILKSPRGHSHCDLGTVERCAGAQAVGTSAKVTQVTHVGATGAHVVGGVETDAQTPDGHLQLANNVTSPRILARVSTPISSGSESPLDSSSASVAQPSIDLDSTSSSSSGDPSFTMVPFKKTSKQARKISSTNSVDGVKTRSRAGKNL</sequence>
<dbReference type="InterPro" id="IPR040256">
    <property type="entry name" value="At4g02000-like"/>
</dbReference>
<gene>
    <name evidence="4" type="ORF">QJS10_CPA01g00003</name>
</gene>
<name>A0AAV9FIZ1_ACOCL</name>
<keyword evidence="5" id="KW-1185">Reference proteome</keyword>
<evidence type="ECO:0000313" key="4">
    <source>
        <dbReference type="EMBL" id="KAK1325154.1"/>
    </source>
</evidence>
<organism evidence="4 5">
    <name type="scientific">Acorus calamus</name>
    <name type="common">Sweet flag</name>
    <dbReference type="NCBI Taxonomy" id="4465"/>
    <lineage>
        <taxon>Eukaryota</taxon>
        <taxon>Viridiplantae</taxon>
        <taxon>Streptophyta</taxon>
        <taxon>Embryophyta</taxon>
        <taxon>Tracheophyta</taxon>
        <taxon>Spermatophyta</taxon>
        <taxon>Magnoliopsida</taxon>
        <taxon>Liliopsida</taxon>
        <taxon>Acoraceae</taxon>
        <taxon>Acorus</taxon>
    </lineage>
</organism>
<evidence type="ECO:0000256" key="2">
    <source>
        <dbReference type="SAM" id="MobiDB-lite"/>
    </source>
</evidence>
<accession>A0AAV9FIZ1</accession>
<comment type="caution">
    <text evidence="4">The sequence shown here is derived from an EMBL/GenBank/DDBJ whole genome shotgun (WGS) entry which is preliminary data.</text>
</comment>
<feature type="region of interest" description="Disordered" evidence="2">
    <location>
        <begin position="1"/>
        <end position="37"/>
    </location>
</feature>
<reference evidence="4" key="1">
    <citation type="journal article" date="2023" name="Nat. Commun.">
        <title>Diploid and tetraploid genomes of Acorus and the evolution of monocots.</title>
        <authorList>
            <person name="Ma L."/>
            <person name="Liu K.W."/>
            <person name="Li Z."/>
            <person name="Hsiao Y.Y."/>
            <person name="Qi Y."/>
            <person name="Fu T."/>
            <person name="Tang G.D."/>
            <person name="Zhang D."/>
            <person name="Sun W.H."/>
            <person name="Liu D.K."/>
            <person name="Li Y."/>
            <person name="Chen G.Z."/>
            <person name="Liu X.D."/>
            <person name="Liao X.Y."/>
            <person name="Jiang Y.T."/>
            <person name="Yu X."/>
            <person name="Hao Y."/>
            <person name="Huang J."/>
            <person name="Zhao X.W."/>
            <person name="Ke S."/>
            <person name="Chen Y.Y."/>
            <person name="Wu W.L."/>
            <person name="Hsu J.L."/>
            <person name="Lin Y.F."/>
            <person name="Huang M.D."/>
            <person name="Li C.Y."/>
            <person name="Huang L."/>
            <person name="Wang Z.W."/>
            <person name="Zhao X."/>
            <person name="Zhong W.Y."/>
            <person name="Peng D.H."/>
            <person name="Ahmad S."/>
            <person name="Lan S."/>
            <person name="Zhang J.S."/>
            <person name="Tsai W.C."/>
            <person name="Van de Peer Y."/>
            <person name="Liu Z.J."/>
        </authorList>
    </citation>
    <scope>NUCLEOTIDE SEQUENCE</scope>
    <source>
        <strain evidence="4">CP</strain>
    </source>
</reference>